<keyword evidence="4" id="KW-0132">Cell division</keyword>
<sequence length="312" mass="33232">MSSTELAANMRDLVMVGGNILTIAGFIGAGLLGFWFGRQQGDAGRVLELESEVENQRRKLESYRSQVNRHFEKTATLFTGMAHSYRELYEHLVDSYDRLGNGPSSRFLPRRASALLELSREEQRRAIPGRARPSEAEPAKAPDPRGATAFKPEAKPQQAATAKPAAQQKPAPAAKATDPRGPTAFKPEAKPQQTAAAKPAAGRPQAATSAKAATPAQKPDPRGATAFKPSTQAQKLTTQARSATPAQKPVQKPAAQRPAVAAPRPTTPLRPAKANGGRTIPGANTVVKQPGQPDRIRVTPKGGKGSRAAQKR</sequence>
<dbReference type="GO" id="GO:0005886">
    <property type="term" value="C:plasma membrane"/>
    <property type="evidence" value="ECO:0007669"/>
    <property type="project" value="UniProtKB-SubCell"/>
</dbReference>
<organism evidence="16 17">
    <name type="scientific">Ectothiorhodospira mobilis</name>
    <dbReference type="NCBI Taxonomy" id="195064"/>
    <lineage>
        <taxon>Bacteria</taxon>
        <taxon>Pseudomonadati</taxon>
        <taxon>Pseudomonadota</taxon>
        <taxon>Gammaproteobacteria</taxon>
        <taxon>Chromatiales</taxon>
        <taxon>Ectothiorhodospiraceae</taxon>
        <taxon>Ectothiorhodospira</taxon>
    </lineage>
</organism>
<evidence type="ECO:0000256" key="8">
    <source>
        <dbReference type="ARBA" id="ARBA00023136"/>
    </source>
</evidence>
<evidence type="ECO:0000256" key="15">
    <source>
        <dbReference type="SAM" id="Phobius"/>
    </source>
</evidence>
<dbReference type="InterPro" id="IPR009386">
    <property type="entry name" value="ZapG-like"/>
</dbReference>
<dbReference type="Proteomes" id="UP000199556">
    <property type="component" value="Unassembled WGS sequence"/>
</dbReference>
<dbReference type="EMBL" id="FOUO01000004">
    <property type="protein sequence ID" value="SFM37655.1"/>
    <property type="molecule type" value="Genomic_DNA"/>
</dbReference>
<evidence type="ECO:0000313" key="16">
    <source>
        <dbReference type="EMBL" id="SFM37655.1"/>
    </source>
</evidence>
<comment type="subcellular location">
    <subcellularLocation>
        <location evidence="1">Cell inner membrane</location>
        <topology evidence="1">Single-pass membrane protein</topology>
    </subcellularLocation>
</comment>
<dbReference type="STRING" id="195064.SAMN05421721_10425"/>
<keyword evidence="13" id="KW-0175">Coiled coil</keyword>
<evidence type="ECO:0000313" key="17">
    <source>
        <dbReference type="Proteomes" id="UP000199556"/>
    </source>
</evidence>
<dbReference type="PANTHER" id="PTHR39579:SF1">
    <property type="entry name" value="INNER MEMBRANE PROTEIN YHCB"/>
    <property type="match status" value="1"/>
</dbReference>
<keyword evidence="6" id="KW-0133">Cell shape</keyword>
<protein>
    <recommendedName>
        <fullName evidence="11">Z-ring associated protein G</fullName>
    </recommendedName>
    <alternativeName>
        <fullName evidence="12">Cell division protein ZapG</fullName>
    </alternativeName>
</protein>
<dbReference type="RefSeq" id="WP_177217573.1">
    <property type="nucleotide sequence ID" value="NZ_FOUO01000004.1"/>
</dbReference>
<feature type="transmembrane region" description="Helical" evidence="15">
    <location>
        <begin position="12"/>
        <end position="36"/>
    </location>
</feature>
<keyword evidence="3" id="KW-0997">Cell inner membrane</keyword>
<evidence type="ECO:0000256" key="12">
    <source>
        <dbReference type="ARBA" id="ARBA00035727"/>
    </source>
</evidence>
<keyword evidence="9" id="KW-0131">Cell cycle</keyword>
<evidence type="ECO:0000256" key="7">
    <source>
        <dbReference type="ARBA" id="ARBA00022989"/>
    </source>
</evidence>
<keyword evidence="8 15" id="KW-0472">Membrane</keyword>
<dbReference type="AlphaFoldDB" id="A0A1I4QD49"/>
<evidence type="ECO:0000256" key="1">
    <source>
        <dbReference type="ARBA" id="ARBA00004377"/>
    </source>
</evidence>
<dbReference type="GO" id="GO:0008360">
    <property type="term" value="P:regulation of cell shape"/>
    <property type="evidence" value="ECO:0007669"/>
    <property type="project" value="UniProtKB-KW"/>
</dbReference>
<evidence type="ECO:0000256" key="9">
    <source>
        <dbReference type="ARBA" id="ARBA00023306"/>
    </source>
</evidence>
<feature type="compositionally biased region" description="Low complexity" evidence="14">
    <location>
        <begin position="243"/>
        <end position="274"/>
    </location>
</feature>
<feature type="compositionally biased region" description="Basic and acidic residues" evidence="14">
    <location>
        <begin position="132"/>
        <end position="143"/>
    </location>
</feature>
<evidence type="ECO:0000256" key="14">
    <source>
        <dbReference type="SAM" id="MobiDB-lite"/>
    </source>
</evidence>
<feature type="compositionally biased region" description="Low complexity" evidence="14">
    <location>
        <begin position="155"/>
        <end position="176"/>
    </location>
</feature>
<proteinExistence type="inferred from homology"/>
<feature type="region of interest" description="Disordered" evidence="14">
    <location>
        <begin position="120"/>
        <end position="312"/>
    </location>
</feature>
<evidence type="ECO:0000256" key="5">
    <source>
        <dbReference type="ARBA" id="ARBA00022692"/>
    </source>
</evidence>
<keyword evidence="5 15" id="KW-0812">Transmembrane</keyword>
<evidence type="ECO:0000256" key="2">
    <source>
        <dbReference type="ARBA" id="ARBA00022475"/>
    </source>
</evidence>
<keyword evidence="2" id="KW-1003">Cell membrane</keyword>
<gene>
    <name evidence="16" type="ORF">SAMN05421721_10425</name>
</gene>
<feature type="compositionally biased region" description="Polar residues" evidence="14">
    <location>
        <begin position="228"/>
        <end position="242"/>
    </location>
</feature>
<dbReference type="GO" id="GO:0051301">
    <property type="term" value="P:cell division"/>
    <property type="evidence" value="ECO:0007669"/>
    <property type="project" value="UniProtKB-KW"/>
</dbReference>
<dbReference type="Pfam" id="PF06295">
    <property type="entry name" value="ZapG-like"/>
    <property type="match status" value="1"/>
</dbReference>
<feature type="coiled-coil region" evidence="13">
    <location>
        <begin position="46"/>
        <end position="73"/>
    </location>
</feature>
<evidence type="ECO:0000256" key="10">
    <source>
        <dbReference type="ARBA" id="ARBA00035657"/>
    </source>
</evidence>
<evidence type="ECO:0000256" key="13">
    <source>
        <dbReference type="SAM" id="Coils"/>
    </source>
</evidence>
<keyword evidence="7 15" id="KW-1133">Transmembrane helix</keyword>
<evidence type="ECO:0000256" key="6">
    <source>
        <dbReference type="ARBA" id="ARBA00022960"/>
    </source>
</evidence>
<dbReference type="PANTHER" id="PTHR39579">
    <property type="entry name" value="INNER MEMBRANE PROTEIN YHCB"/>
    <property type="match status" value="1"/>
</dbReference>
<evidence type="ECO:0000256" key="3">
    <source>
        <dbReference type="ARBA" id="ARBA00022519"/>
    </source>
</evidence>
<accession>A0A1I4QD49</accession>
<evidence type="ECO:0000256" key="11">
    <source>
        <dbReference type="ARBA" id="ARBA00035703"/>
    </source>
</evidence>
<name>A0A1I4QD49_ECTMO</name>
<comment type="similarity">
    <text evidence="10">Belongs to the ZapG family.</text>
</comment>
<reference evidence="16 17" key="1">
    <citation type="submission" date="2016-10" db="EMBL/GenBank/DDBJ databases">
        <authorList>
            <person name="de Groot N.N."/>
        </authorList>
    </citation>
    <scope>NUCLEOTIDE SEQUENCE [LARGE SCALE GENOMIC DNA]</scope>
    <source>
        <strain evidence="16 17">DSM 4180</strain>
    </source>
</reference>
<evidence type="ECO:0000256" key="4">
    <source>
        <dbReference type="ARBA" id="ARBA00022618"/>
    </source>
</evidence>
<keyword evidence="17" id="KW-1185">Reference proteome</keyword>
<feature type="compositionally biased region" description="Low complexity" evidence="14">
    <location>
        <begin position="190"/>
        <end position="217"/>
    </location>
</feature>